<keyword evidence="2" id="KW-0805">Transcription regulation</keyword>
<keyword evidence="8" id="KW-1185">Reference proteome</keyword>
<feature type="domain" description="RNA polymerase sigma-70 region 2" evidence="5">
    <location>
        <begin position="26"/>
        <end position="89"/>
    </location>
</feature>
<dbReference type="EMBL" id="BMIB01000003">
    <property type="protein sequence ID" value="GGH69902.1"/>
    <property type="molecule type" value="Genomic_DNA"/>
</dbReference>
<dbReference type="NCBIfam" id="TIGR02937">
    <property type="entry name" value="sigma70-ECF"/>
    <property type="match status" value="1"/>
</dbReference>
<dbReference type="InterPro" id="IPR039425">
    <property type="entry name" value="RNA_pol_sigma-70-like"/>
</dbReference>
<keyword evidence="3" id="KW-0731">Sigma factor</keyword>
<dbReference type="RefSeq" id="WP_188953187.1">
    <property type="nucleotide sequence ID" value="NZ_BMIB01000003.1"/>
</dbReference>
<comment type="caution">
    <text evidence="7">The sequence shown here is derived from an EMBL/GenBank/DDBJ whole genome shotgun (WGS) entry which is preliminary data.</text>
</comment>
<dbReference type="GO" id="GO:0016987">
    <property type="term" value="F:sigma factor activity"/>
    <property type="evidence" value="ECO:0007669"/>
    <property type="project" value="UniProtKB-KW"/>
</dbReference>
<dbReference type="AlphaFoldDB" id="A0A917MWF1"/>
<evidence type="ECO:0000259" key="6">
    <source>
        <dbReference type="Pfam" id="PF08281"/>
    </source>
</evidence>
<organism evidence="7 8">
    <name type="scientific">Filimonas zeae</name>
    <dbReference type="NCBI Taxonomy" id="1737353"/>
    <lineage>
        <taxon>Bacteria</taxon>
        <taxon>Pseudomonadati</taxon>
        <taxon>Bacteroidota</taxon>
        <taxon>Chitinophagia</taxon>
        <taxon>Chitinophagales</taxon>
        <taxon>Chitinophagaceae</taxon>
        <taxon>Filimonas</taxon>
    </lineage>
</organism>
<dbReference type="Gene3D" id="1.10.10.10">
    <property type="entry name" value="Winged helix-like DNA-binding domain superfamily/Winged helix DNA-binding domain"/>
    <property type="match status" value="1"/>
</dbReference>
<dbReference type="PANTHER" id="PTHR43133">
    <property type="entry name" value="RNA POLYMERASE ECF-TYPE SIGMA FACTO"/>
    <property type="match status" value="1"/>
</dbReference>
<dbReference type="InterPro" id="IPR013325">
    <property type="entry name" value="RNA_pol_sigma_r2"/>
</dbReference>
<dbReference type="GO" id="GO:0006352">
    <property type="term" value="P:DNA-templated transcription initiation"/>
    <property type="evidence" value="ECO:0007669"/>
    <property type="project" value="InterPro"/>
</dbReference>
<name>A0A917MWF1_9BACT</name>
<protein>
    <submittedName>
        <fullName evidence="7">DNA-directed RNA polymerase sigma-70 factor</fullName>
    </submittedName>
</protein>
<dbReference type="GO" id="GO:0003677">
    <property type="term" value="F:DNA binding"/>
    <property type="evidence" value="ECO:0007669"/>
    <property type="project" value="InterPro"/>
</dbReference>
<dbReference type="Proteomes" id="UP000627292">
    <property type="component" value="Unassembled WGS sequence"/>
</dbReference>
<dbReference type="InterPro" id="IPR014284">
    <property type="entry name" value="RNA_pol_sigma-70_dom"/>
</dbReference>
<evidence type="ECO:0000259" key="5">
    <source>
        <dbReference type="Pfam" id="PF04542"/>
    </source>
</evidence>
<evidence type="ECO:0000313" key="8">
    <source>
        <dbReference type="Proteomes" id="UP000627292"/>
    </source>
</evidence>
<dbReference type="Pfam" id="PF08281">
    <property type="entry name" value="Sigma70_r4_2"/>
    <property type="match status" value="1"/>
</dbReference>
<keyword evidence="7" id="KW-0240">DNA-directed RNA polymerase</keyword>
<dbReference type="InterPro" id="IPR036388">
    <property type="entry name" value="WH-like_DNA-bd_sf"/>
</dbReference>
<dbReference type="Gene3D" id="1.10.1740.10">
    <property type="match status" value="1"/>
</dbReference>
<gene>
    <name evidence="7" type="ORF">GCM10011379_27670</name>
</gene>
<reference evidence="7" key="1">
    <citation type="journal article" date="2014" name="Int. J. Syst. Evol. Microbiol.">
        <title>Complete genome sequence of Corynebacterium casei LMG S-19264T (=DSM 44701T), isolated from a smear-ripened cheese.</title>
        <authorList>
            <consortium name="US DOE Joint Genome Institute (JGI-PGF)"/>
            <person name="Walter F."/>
            <person name="Albersmeier A."/>
            <person name="Kalinowski J."/>
            <person name="Ruckert C."/>
        </authorList>
    </citation>
    <scope>NUCLEOTIDE SEQUENCE</scope>
    <source>
        <strain evidence="7">CGMCC 1.15290</strain>
    </source>
</reference>
<dbReference type="InterPro" id="IPR013249">
    <property type="entry name" value="RNA_pol_sigma70_r4_t2"/>
</dbReference>
<dbReference type="InterPro" id="IPR007627">
    <property type="entry name" value="RNA_pol_sigma70_r2"/>
</dbReference>
<dbReference type="GO" id="GO:0000428">
    <property type="term" value="C:DNA-directed RNA polymerase complex"/>
    <property type="evidence" value="ECO:0007669"/>
    <property type="project" value="UniProtKB-KW"/>
</dbReference>
<dbReference type="Pfam" id="PF04542">
    <property type="entry name" value="Sigma70_r2"/>
    <property type="match status" value="1"/>
</dbReference>
<sequence>MQFAGETDNALMEYTSRGNKEAYEALFLRHWQNLFNIAYRKTGNNQDALDIVQELFIYIWEKRESIHITGNVAAYLTVSLRNRIVNWYRITSTRTKQKEALLERLQNMPESTQQQQAATDYTATLEQWQSAIDMLPDRMKEIYVLRHHHQLSIAEISSALSLRPQSIRNQLSEASDRVRSALEKHLWVAILISITV</sequence>
<dbReference type="SUPFAM" id="SSF88946">
    <property type="entry name" value="Sigma2 domain of RNA polymerase sigma factors"/>
    <property type="match status" value="1"/>
</dbReference>
<dbReference type="PANTHER" id="PTHR43133:SF46">
    <property type="entry name" value="RNA POLYMERASE SIGMA-70 FACTOR ECF SUBFAMILY"/>
    <property type="match status" value="1"/>
</dbReference>
<comment type="similarity">
    <text evidence="1">Belongs to the sigma-70 factor family. ECF subfamily.</text>
</comment>
<evidence type="ECO:0000256" key="1">
    <source>
        <dbReference type="ARBA" id="ARBA00010641"/>
    </source>
</evidence>
<feature type="domain" description="RNA polymerase sigma factor 70 region 4 type 2" evidence="6">
    <location>
        <begin position="126"/>
        <end position="174"/>
    </location>
</feature>
<dbReference type="InterPro" id="IPR013324">
    <property type="entry name" value="RNA_pol_sigma_r3/r4-like"/>
</dbReference>
<reference evidence="7" key="2">
    <citation type="submission" date="2020-09" db="EMBL/GenBank/DDBJ databases">
        <authorList>
            <person name="Sun Q."/>
            <person name="Zhou Y."/>
        </authorList>
    </citation>
    <scope>NUCLEOTIDE SEQUENCE</scope>
    <source>
        <strain evidence="7">CGMCC 1.15290</strain>
    </source>
</reference>
<evidence type="ECO:0000256" key="3">
    <source>
        <dbReference type="ARBA" id="ARBA00023082"/>
    </source>
</evidence>
<evidence type="ECO:0000256" key="4">
    <source>
        <dbReference type="ARBA" id="ARBA00023163"/>
    </source>
</evidence>
<evidence type="ECO:0000256" key="2">
    <source>
        <dbReference type="ARBA" id="ARBA00023015"/>
    </source>
</evidence>
<proteinExistence type="inferred from homology"/>
<keyword evidence="4" id="KW-0804">Transcription</keyword>
<dbReference type="SUPFAM" id="SSF88659">
    <property type="entry name" value="Sigma3 and sigma4 domains of RNA polymerase sigma factors"/>
    <property type="match status" value="1"/>
</dbReference>
<evidence type="ECO:0000313" key="7">
    <source>
        <dbReference type="EMBL" id="GGH69902.1"/>
    </source>
</evidence>
<accession>A0A917MWF1</accession>